<comment type="caution">
    <text evidence="2">The sequence shown here is derived from an EMBL/GenBank/DDBJ whole genome shotgun (WGS) entry which is preliminary data.</text>
</comment>
<evidence type="ECO:0000313" key="3">
    <source>
        <dbReference type="Proteomes" id="UP001595776"/>
    </source>
</evidence>
<dbReference type="EMBL" id="JBHSCR010000029">
    <property type="protein sequence ID" value="MFC4349522.1"/>
    <property type="molecule type" value="Genomic_DNA"/>
</dbReference>
<dbReference type="InterPro" id="IPR011010">
    <property type="entry name" value="DNA_brk_join_enz"/>
</dbReference>
<keyword evidence="3" id="KW-1185">Reference proteome</keyword>
<dbReference type="SUPFAM" id="SSF56349">
    <property type="entry name" value="DNA breaking-rejoining enzymes"/>
    <property type="match status" value="1"/>
</dbReference>
<dbReference type="InterPro" id="IPR024965">
    <property type="entry name" value="Putative_integrase"/>
</dbReference>
<dbReference type="Gene3D" id="1.10.443.10">
    <property type="entry name" value="Intergrase catalytic core"/>
    <property type="match status" value="1"/>
</dbReference>
<keyword evidence="1" id="KW-0233">DNA recombination</keyword>
<dbReference type="InterPro" id="IPR013762">
    <property type="entry name" value="Integrase-like_cat_sf"/>
</dbReference>
<dbReference type="Pfam" id="PF13009">
    <property type="entry name" value="Integrase_2"/>
    <property type="match status" value="1"/>
</dbReference>
<evidence type="ECO:0000313" key="2">
    <source>
        <dbReference type="EMBL" id="MFC4349522.1"/>
    </source>
</evidence>
<name>A0ABV8UE26_9PROT</name>
<dbReference type="Proteomes" id="UP001595776">
    <property type="component" value="Unassembled WGS sequence"/>
</dbReference>
<sequence length="1091" mass="124695">MIVLRDISNAQVTLAKGKKRIFDALKAGLSLTRDGLEASGFYWHLVPKLSRLPDQVAFGFTSEHASKLRFFQTLKISENMNNFGILPKTVKGTPMRRLKASNINMVQVIQNLDLSEQRALLNDILSNYEIFESRIWSQQYFLDFRELENSTDNPASFQQTLDRSLQHNSSISPKEHRVNLAPIWIALFLFSEGHATWSSADTLEGSHYLRNGFNPFRGFIFFHLLAADRHPLLSHAIKATRSISKDVPQLTLRSLLLTPDFLKSANPQEFYQSLFEFKKTKNATEVNKKHNYSLLNRIHSEIGHFFSVPPNEVVHGDYFGGSARLNSAYSGGLFSWVISPETSKYRTFEKLAGFPCPKAFPEELKHWAMMFREIAPKLKRKTLETYKRSVHLWLIYLLKLKNEEGEEFPRDFSELDRNLHIKLGSPSFTFMQFLTTTPLSSGVKEQAIRDLEKAIKLADSMYNLDLPAFPISRSIDTFGHKYVKHAKTVRDSIPRELYDFILAENRKDDFAFARSLRHSRLGSPLYCRSVFDPSVEMRRNIFFPAVPTLLDFILTSGARSSDARHIDSGEGDGYLVNHKGESDENQLLIASTDRQEGVLRSFAAPTISDGRDVLGLHFIDSKTGPYQVPYIDPETAKFLEAMREWQIRYFPITGPLKIMKNREVQGGNADMFLETYPLFRDPKNKGRIKTVSAGMLDSYWHNLLVHCENLYLEKTGRKGAFLVDGAPRWNIHAIRVTNITVWLEKGLSPQIVASLVGHKSILMTFYYDSPNTTDVVNAINETHRHFGRKVRQSLESDDRPEQVAAQIFEAIGNTSLETEDANIALRELVKRRLSPDIFAHGICPGADCSAHPTTPQSQHANVFRPRACSSCRFRITGPAFLSGLVWRYNSLIAECKVSISSEQKIRAKSEEFEQNGEQHRAYKLRLEAERLERERDHLFKEVTTEFWTIVKCLQIKNKEQGALVIRDQAPLKLIHKEVNDFTLFQNVISGASLHFDADHEVPDSIVMRRNEILKKIARQNNMEELFFKLTDQENCEAMNSLCSLISESPYVEQLITGEYKITDLPTLKSQFDQMHTMLERPSLFGGANNDA</sequence>
<proteinExistence type="predicted"/>
<dbReference type="RefSeq" id="WP_068146983.1">
    <property type="nucleotide sequence ID" value="NZ_JBHSCR010000029.1"/>
</dbReference>
<organism evidence="2 3">
    <name type="scientific">Kordiimonas lipolytica</name>
    <dbReference type="NCBI Taxonomy" id="1662421"/>
    <lineage>
        <taxon>Bacteria</taxon>
        <taxon>Pseudomonadati</taxon>
        <taxon>Pseudomonadota</taxon>
        <taxon>Alphaproteobacteria</taxon>
        <taxon>Kordiimonadales</taxon>
        <taxon>Kordiimonadaceae</taxon>
        <taxon>Kordiimonas</taxon>
    </lineage>
</organism>
<reference evidence="3" key="1">
    <citation type="journal article" date="2019" name="Int. J. Syst. Evol. Microbiol.">
        <title>The Global Catalogue of Microorganisms (GCM) 10K type strain sequencing project: providing services to taxonomists for standard genome sequencing and annotation.</title>
        <authorList>
            <consortium name="The Broad Institute Genomics Platform"/>
            <consortium name="The Broad Institute Genome Sequencing Center for Infectious Disease"/>
            <person name="Wu L."/>
            <person name="Ma J."/>
        </authorList>
    </citation>
    <scope>NUCLEOTIDE SEQUENCE [LARGE SCALE GENOMIC DNA]</scope>
    <source>
        <strain evidence="3">CGMCC 1.15304</strain>
    </source>
</reference>
<evidence type="ECO:0000256" key="1">
    <source>
        <dbReference type="ARBA" id="ARBA00023172"/>
    </source>
</evidence>
<protein>
    <submittedName>
        <fullName evidence="2">VPA1269 family protein</fullName>
    </submittedName>
</protein>
<gene>
    <name evidence="2" type="ORF">ACFO5Q_16835</name>
</gene>
<accession>A0ABV8UE26</accession>